<dbReference type="EMBL" id="LAYC01000003">
    <property type="protein sequence ID" value="KYK55755.1"/>
    <property type="molecule type" value="Genomic_DNA"/>
</dbReference>
<name>A0A151GF80_DRECN</name>
<dbReference type="AlphaFoldDB" id="A0A151GF80"/>
<dbReference type="Proteomes" id="UP000076580">
    <property type="component" value="Chromosome 03"/>
</dbReference>
<accession>A0A151GF80</accession>
<evidence type="ECO:0000256" key="1">
    <source>
        <dbReference type="SAM" id="SignalP"/>
    </source>
</evidence>
<feature type="chain" id="PRO_5007580490" evidence="1">
    <location>
        <begin position="17"/>
        <end position="261"/>
    </location>
</feature>
<evidence type="ECO:0000313" key="2">
    <source>
        <dbReference type="EMBL" id="KYK55755.1"/>
    </source>
</evidence>
<feature type="signal peptide" evidence="1">
    <location>
        <begin position="1"/>
        <end position="16"/>
    </location>
</feature>
<dbReference type="RefSeq" id="XP_040655107.1">
    <property type="nucleotide sequence ID" value="XM_040805003.1"/>
</dbReference>
<keyword evidence="1" id="KW-0732">Signal</keyword>
<comment type="caution">
    <text evidence="2">The sequence shown here is derived from an EMBL/GenBank/DDBJ whole genome shotgun (WGS) entry which is preliminary data.</text>
</comment>
<sequence>MQLFALLLALAMGARAAPSTYQPYGVEIKPVTPKQLEHSQQVKGTTILDRMVDEWALQRSLRCYFDLAALRCVVARSGWPRENRFYELKVHVEVPEVGHQTAWSTPYIYFGDKKNVNDNDALTQLFDAPSPNYDNLVTIDIRKTFGEQYNAPLARLSKFKIAQPLAVAQFPIPALVFEMRLKGSPMVFTQTVQADKNHEYCENGESGYAITMEGELKEEGWHAEVDLEPEASEKIKSLNDVSALTSASHLTNPHRINMNAG</sequence>
<protein>
    <submittedName>
        <fullName evidence="2">Uncharacterized protein</fullName>
    </submittedName>
</protein>
<keyword evidence="3" id="KW-1185">Reference proteome</keyword>
<gene>
    <name evidence="2" type="ORF">DCS_07719</name>
</gene>
<evidence type="ECO:0000313" key="3">
    <source>
        <dbReference type="Proteomes" id="UP000076580"/>
    </source>
</evidence>
<dbReference type="GeneID" id="63720362"/>
<organism evidence="2 3">
    <name type="scientific">Drechmeria coniospora</name>
    <name type="common">Nematophagous fungus</name>
    <name type="synonym">Meria coniospora</name>
    <dbReference type="NCBI Taxonomy" id="98403"/>
    <lineage>
        <taxon>Eukaryota</taxon>
        <taxon>Fungi</taxon>
        <taxon>Dikarya</taxon>
        <taxon>Ascomycota</taxon>
        <taxon>Pezizomycotina</taxon>
        <taxon>Sordariomycetes</taxon>
        <taxon>Hypocreomycetidae</taxon>
        <taxon>Hypocreales</taxon>
        <taxon>Ophiocordycipitaceae</taxon>
        <taxon>Drechmeria</taxon>
    </lineage>
</organism>
<proteinExistence type="predicted"/>
<reference evidence="2 3" key="1">
    <citation type="journal article" date="2016" name="Sci. Rep.">
        <title>Insights into Adaptations to a Near-Obligate Nematode Endoparasitic Lifestyle from the Finished Genome of Drechmeria coniospora.</title>
        <authorList>
            <person name="Zhang L."/>
            <person name="Zhou Z."/>
            <person name="Guo Q."/>
            <person name="Fokkens L."/>
            <person name="Miskei M."/>
            <person name="Pocsi I."/>
            <person name="Zhang W."/>
            <person name="Chen M."/>
            <person name="Wang L."/>
            <person name="Sun Y."/>
            <person name="Donzelli B.G."/>
            <person name="Gibson D.M."/>
            <person name="Nelson D.R."/>
            <person name="Luo J.G."/>
            <person name="Rep M."/>
            <person name="Liu H."/>
            <person name="Yang S."/>
            <person name="Wang J."/>
            <person name="Krasnoff S.B."/>
            <person name="Xu Y."/>
            <person name="Molnar I."/>
            <person name="Lin M."/>
        </authorList>
    </citation>
    <scope>NUCLEOTIDE SEQUENCE [LARGE SCALE GENOMIC DNA]</scope>
    <source>
        <strain evidence="2 3">ARSEF 6962</strain>
    </source>
</reference>
<dbReference type="InParanoid" id="A0A151GF80"/>